<keyword evidence="2" id="KW-1185">Reference proteome</keyword>
<reference evidence="1 2" key="1">
    <citation type="submission" date="2024-06" db="EMBL/GenBank/DDBJ databases">
        <authorList>
            <person name="Kaempfer P."/>
            <person name="Viver T."/>
        </authorList>
    </citation>
    <scope>NUCLEOTIDE SEQUENCE [LARGE SCALE GENOMIC DNA]</scope>
    <source>
        <strain evidence="1 2">ST-64</strain>
    </source>
</reference>
<accession>A0ABW8YNU3</accession>
<protein>
    <submittedName>
        <fullName evidence="1">Uncharacterized protein</fullName>
    </submittedName>
</protein>
<dbReference type="EMBL" id="JBELQC010000002">
    <property type="protein sequence ID" value="MFL9841961.1"/>
    <property type="molecule type" value="Genomic_DNA"/>
</dbReference>
<evidence type="ECO:0000313" key="2">
    <source>
        <dbReference type="Proteomes" id="UP001629244"/>
    </source>
</evidence>
<sequence>MWIGVFAVLATVIAPAPESDLASAACLYDSLTRAERDAIQGPEIRDAAISQAAHGAARAKLGEIVGACGKKWSWTQEDFKAALAYMTIRSAAETTQAQLATRGVTHATVGAVAGRLSAEQRAQILRGEFSEQLGTAIAKIAFDYPAVRKALSDDSKEPSSARLLGRAVGGRVFLDGLSAGKITFEDLRRLGALSQ</sequence>
<dbReference type="Proteomes" id="UP001629244">
    <property type="component" value="Unassembled WGS sequence"/>
</dbReference>
<comment type="caution">
    <text evidence="1">The sequence shown here is derived from an EMBL/GenBank/DDBJ whole genome shotgun (WGS) entry which is preliminary data.</text>
</comment>
<gene>
    <name evidence="1" type="ORF">ABS767_13385</name>
</gene>
<organism evidence="1 2">
    <name type="scientific">Sphingomonas plantiphila</name>
    <dbReference type="NCBI Taxonomy" id="3163295"/>
    <lineage>
        <taxon>Bacteria</taxon>
        <taxon>Pseudomonadati</taxon>
        <taxon>Pseudomonadota</taxon>
        <taxon>Alphaproteobacteria</taxon>
        <taxon>Sphingomonadales</taxon>
        <taxon>Sphingomonadaceae</taxon>
        <taxon>Sphingomonas</taxon>
    </lineage>
</organism>
<proteinExistence type="predicted"/>
<name>A0ABW8YNU3_9SPHN</name>
<dbReference type="RefSeq" id="WP_408079166.1">
    <property type="nucleotide sequence ID" value="NZ_JBELQC010000002.1"/>
</dbReference>
<evidence type="ECO:0000313" key="1">
    <source>
        <dbReference type="EMBL" id="MFL9841961.1"/>
    </source>
</evidence>